<feature type="domain" description="BON" evidence="1">
    <location>
        <begin position="69"/>
        <end position="136"/>
    </location>
</feature>
<keyword evidence="3" id="KW-1185">Reference proteome</keyword>
<protein>
    <recommendedName>
        <fullName evidence="1">BON domain-containing protein</fullName>
    </recommendedName>
</protein>
<dbReference type="Gene3D" id="3.40.1520.20">
    <property type="match status" value="1"/>
</dbReference>
<comment type="caution">
    <text evidence="2">The sequence shown here is derived from an EMBL/GenBank/DDBJ whole genome shotgun (WGS) entry which is preliminary data.</text>
</comment>
<evidence type="ECO:0000259" key="1">
    <source>
        <dbReference type="PROSITE" id="PS50914"/>
    </source>
</evidence>
<name>A0A328BI59_9CAUL</name>
<feature type="domain" description="BON" evidence="1">
    <location>
        <begin position="2"/>
        <end position="68"/>
    </location>
</feature>
<evidence type="ECO:0000313" key="2">
    <source>
        <dbReference type="EMBL" id="RAK66345.1"/>
    </source>
</evidence>
<proteinExistence type="predicted"/>
<dbReference type="Gene3D" id="3.30.1340.30">
    <property type="match status" value="1"/>
</dbReference>
<reference evidence="2 3" key="1">
    <citation type="submission" date="2018-05" db="EMBL/GenBank/DDBJ databases">
        <authorList>
            <person name="Lanie J.A."/>
            <person name="Ng W.-L."/>
            <person name="Kazmierczak K.M."/>
            <person name="Andrzejewski T.M."/>
            <person name="Davidsen T.M."/>
            <person name="Wayne K.J."/>
            <person name="Tettelin H."/>
            <person name="Glass J.I."/>
            <person name="Rusch D."/>
            <person name="Podicherti R."/>
            <person name="Tsui H.-C.T."/>
            <person name="Winkler M.E."/>
        </authorList>
    </citation>
    <scope>NUCLEOTIDE SEQUENCE [LARGE SCALE GENOMIC DNA]</scope>
    <source>
        <strain evidence="2 3">BUT-10</strain>
    </source>
</reference>
<sequence length="151" mass="16181">MDNAPLSAAVRAELDKFGPLPDLHAKMADGIVTLSGTVPDEELRRRIEQQLLALPDVLDVHCYVDVTPPCDGLEDRFLAMLARDGISADDLRVTIEGGVVTLSGRAASWFDRDAMGRLAWTLPGVREVVSRVTLPPGAVEPGRDAGGDLIP</sequence>
<dbReference type="AlphaFoldDB" id="A0A328BI59"/>
<dbReference type="RefSeq" id="WP_111275654.1">
    <property type="nucleotide sequence ID" value="NZ_QFYS01000003.1"/>
</dbReference>
<dbReference type="Pfam" id="PF04972">
    <property type="entry name" value="BON"/>
    <property type="match status" value="2"/>
</dbReference>
<evidence type="ECO:0000313" key="3">
    <source>
        <dbReference type="Proteomes" id="UP000249524"/>
    </source>
</evidence>
<dbReference type="Proteomes" id="UP000249524">
    <property type="component" value="Unassembled WGS sequence"/>
</dbReference>
<dbReference type="OrthoDB" id="870892at2"/>
<dbReference type="PROSITE" id="PS50914">
    <property type="entry name" value="BON"/>
    <property type="match status" value="2"/>
</dbReference>
<dbReference type="InterPro" id="IPR007055">
    <property type="entry name" value="BON_dom"/>
</dbReference>
<gene>
    <name evidence="2" type="ORF">DJ019_08830</name>
</gene>
<organism evidence="2 3">
    <name type="scientific">Phenylobacterium kunshanense</name>
    <dbReference type="NCBI Taxonomy" id="1445034"/>
    <lineage>
        <taxon>Bacteria</taxon>
        <taxon>Pseudomonadati</taxon>
        <taxon>Pseudomonadota</taxon>
        <taxon>Alphaproteobacteria</taxon>
        <taxon>Caulobacterales</taxon>
        <taxon>Caulobacteraceae</taxon>
        <taxon>Phenylobacterium</taxon>
    </lineage>
</organism>
<accession>A0A328BI59</accession>
<dbReference type="EMBL" id="QFYS01000003">
    <property type="protein sequence ID" value="RAK66345.1"/>
    <property type="molecule type" value="Genomic_DNA"/>
</dbReference>